<evidence type="ECO:0008006" key="3">
    <source>
        <dbReference type="Google" id="ProtNLM"/>
    </source>
</evidence>
<evidence type="ECO:0000313" key="2">
    <source>
        <dbReference type="Proteomes" id="UP000269198"/>
    </source>
</evidence>
<dbReference type="PROSITE" id="PS51257">
    <property type="entry name" value="PROKAR_LIPOPROTEIN"/>
    <property type="match status" value="1"/>
</dbReference>
<dbReference type="RefSeq" id="WP_123200209.1">
    <property type="nucleotide sequence ID" value="NZ_RJMB01000004.1"/>
</dbReference>
<reference evidence="1 2" key="1">
    <citation type="submission" date="2018-11" db="EMBL/GenBank/DDBJ databases">
        <title>The genome draft of YIM 96095.</title>
        <authorList>
            <person name="Tang S.-K."/>
            <person name="Chunyu W.-X."/>
            <person name="Feng Y.-Z."/>
        </authorList>
    </citation>
    <scope>NUCLEOTIDE SEQUENCE [LARGE SCALE GENOMIC DNA]</scope>
    <source>
        <strain evidence="1 2">YIM 96095</strain>
    </source>
</reference>
<dbReference type="AlphaFoldDB" id="A0A3N0EDT9"/>
<protein>
    <recommendedName>
        <fullName evidence="3">DUF4333 domain-containing protein</fullName>
    </recommendedName>
</protein>
<keyword evidence="2" id="KW-1185">Reference proteome</keyword>
<comment type="caution">
    <text evidence="1">The sequence shown here is derived from an EMBL/GenBank/DDBJ whole genome shotgun (WGS) entry which is preliminary data.</text>
</comment>
<sequence length="124" mass="12574">MRHHIAATAAVALAVGVALTGCTTEQRRDLLGDVAAEGLRVAAEDAFASAGFPIEDQLDCQVEDVGESEIAADCTGTTQQGADVTFTGSYDTGDTDFTDGVQGTFTGSVEGTEVFSSDCLGCGG</sequence>
<dbReference type="EMBL" id="RJMB01000004">
    <property type="protein sequence ID" value="RNL86015.1"/>
    <property type="molecule type" value="Genomic_DNA"/>
</dbReference>
<dbReference type="OrthoDB" id="3436569at2"/>
<name>A0A3N0EDT9_9ACTN</name>
<dbReference type="Proteomes" id="UP000269198">
    <property type="component" value="Unassembled WGS sequence"/>
</dbReference>
<gene>
    <name evidence="1" type="ORF">EFW17_05595</name>
</gene>
<proteinExistence type="predicted"/>
<accession>A0A3N0EDT9</accession>
<evidence type="ECO:0000313" key="1">
    <source>
        <dbReference type="EMBL" id="RNL86015.1"/>
    </source>
</evidence>
<organism evidence="1 2">
    <name type="scientific">Halostreptopolyspora alba</name>
    <dbReference type="NCBI Taxonomy" id="2487137"/>
    <lineage>
        <taxon>Bacteria</taxon>
        <taxon>Bacillati</taxon>
        <taxon>Actinomycetota</taxon>
        <taxon>Actinomycetes</taxon>
        <taxon>Streptosporangiales</taxon>
        <taxon>Nocardiopsidaceae</taxon>
        <taxon>Halostreptopolyspora</taxon>
    </lineage>
</organism>